<keyword evidence="2" id="KW-1185">Reference proteome</keyword>
<protein>
    <submittedName>
        <fullName evidence="1">Uncharacterized protein</fullName>
    </submittedName>
</protein>
<reference evidence="2" key="1">
    <citation type="submission" date="2017-11" db="EMBL/GenBank/DDBJ databases">
        <authorList>
            <person name="Lima N.C."/>
            <person name="Parody-Merino A.M."/>
            <person name="Battley P.F."/>
            <person name="Fidler A.E."/>
            <person name="Prosdocimi F."/>
        </authorList>
    </citation>
    <scope>NUCLEOTIDE SEQUENCE [LARGE SCALE GENOMIC DNA]</scope>
</reference>
<organism evidence="1 2">
    <name type="scientific">Limosa lapponica baueri</name>
    <dbReference type="NCBI Taxonomy" id="1758121"/>
    <lineage>
        <taxon>Eukaryota</taxon>
        <taxon>Metazoa</taxon>
        <taxon>Chordata</taxon>
        <taxon>Craniata</taxon>
        <taxon>Vertebrata</taxon>
        <taxon>Euteleostomi</taxon>
        <taxon>Archelosauria</taxon>
        <taxon>Archosauria</taxon>
        <taxon>Dinosauria</taxon>
        <taxon>Saurischia</taxon>
        <taxon>Theropoda</taxon>
        <taxon>Coelurosauria</taxon>
        <taxon>Aves</taxon>
        <taxon>Neognathae</taxon>
        <taxon>Neoaves</taxon>
        <taxon>Charadriiformes</taxon>
        <taxon>Scolopacidae</taxon>
        <taxon>Limosa</taxon>
    </lineage>
</organism>
<evidence type="ECO:0000313" key="2">
    <source>
        <dbReference type="Proteomes" id="UP000233556"/>
    </source>
</evidence>
<name>A0A2I0U627_LIMLA</name>
<dbReference type="EMBL" id="KZ506108">
    <property type="protein sequence ID" value="PKU41506.1"/>
    <property type="molecule type" value="Genomic_DNA"/>
</dbReference>
<dbReference type="AlphaFoldDB" id="A0A2I0U627"/>
<reference evidence="2" key="2">
    <citation type="submission" date="2017-12" db="EMBL/GenBank/DDBJ databases">
        <title>Genome sequence of the Bar-tailed Godwit (Limosa lapponica baueri).</title>
        <authorList>
            <person name="Lima N.C.B."/>
            <person name="Parody-Merino A.M."/>
            <person name="Battley P.F."/>
            <person name="Fidler A.E."/>
            <person name="Prosdocimi F."/>
        </authorList>
    </citation>
    <scope>NUCLEOTIDE SEQUENCE [LARGE SCALE GENOMIC DNA]</scope>
</reference>
<sequence length="227" mass="24889">MTKLDPPGTEISDGEAVDVLPVLRTPELDTVLQVRSQKSRVEGQNHLPRPADPTSFDATQDVIDFLCCQYTLPTHVKLFIHKHSQVLLLRAALQPFSTQHVFVPGIAMSLVQDLALGLVELHAVCTGPPLKPVQVPLDVIPSLQRVNRATQLGVISKLTEGALNATIHVSNKEVKQHSSPYQPLRNTTCHWPSTGHLAIDRNPLSAAIQPVPYPPSGPSIKFMTFQF</sequence>
<gene>
    <name evidence="1" type="ORF">llap_8184</name>
</gene>
<dbReference type="Proteomes" id="UP000233556">
    <property type="component" value="Unassembled WGS sequence"/>
</dbReference>
<accession>A0A2I0U627</accession>
<proteinExistence type="predicted"/>
<evidence type="ECO:0000313" key="1">
    <source>
        <dbReference type="EMBL" id="PKU41506.1"/>
    </source>
</evidence>
<dbReference type="OrthoDB" id="418242at2759"/>